<evidence type="ECO:0000313" key="2">
    <source>
        <dbReference type="EMBL" id="GFR09071.1"/>
    </source>
</evidence>
<feature type="region of interest" description="Disordered" evidence="1">
    <location>
        <begin position="49"/>
        <end position="86"/>
    </location>
</feature>
<dbReference type="AlphaFoldDB" id="A0A8X6LFN1"/>
<keyword evidence="3" id="KW-1185">Reference proteome</keyword>
<reference evidence="2" key="1">
    <citation type="submission" date="2020-07" db="EMBL/GenBank/DDBJ databases">
        <title>Multicomponent nature underlies the extraordinary mechanical properties of spider dragline silk.</title>
        <authorList>
            <person name="Kono N."/>
            <person name="Nakamura H."/>
            <person name="Mori M."/>
            <person name="Yoshida Y."/>
            <person name="Ohtoshi R."/>
            <person name="Malay A.D."/>
            <person name="Moran D.A.P."/>
            <person name="Tomita M."/>
            <person name="Numata K."/>
            <person name="Arakawa K."/>
        </authorList>
    </citation>
    <scope>NUCLEOTIDE SEQUENCE</scope>
</reference>
<evidence type="ECO:0000313" key="3">
    <source>
        <dbReference type="Proteomes" id="UP000887116"/>
    </source>
</evidence>
<accession>A0A8X6LFN1</accession>
<feature type="compositionally biased region" description="Basic and acidic residues" evidence="1">
    <location>
        <begin position="49"/>
        <end position="58"/>
    </location>
</feature>
<comment type="caution">
    <text evidence="2">The sequence shown here is derived from an EMBL/GenBank/DDBJ whole genome shotgun (WGS) entry which is preliminary data.</text>
</comment>
<organism evidence="2 3">
    <name type="scientific">Trichonephila clavata</name>
    <name type="common">Joro spider</name>
    <name type="synonym">Nephila clavata</name>
    <dbReference type="NCBI Taxonomy" id="2740835"/>
    <lineage>
        <taxon>Eukaryota</taxon>
        <taxon>Metazoa</taxon>
        <taxon>Ecdysozoa</taxon>
        <taxon>Arthropoda</taxon>
        <taxon>Chelicerata</taxon>
        <taxon>Arachnida</taxon>
        <taxon>Araneae</taxon>
        <taxon>Araneomorphae</taxon>
        <taxon>Entelegynae</taxon>
        <taxon>Araneoidea</taxon>
        <taxon>Nephilidae</taxon>
        <taxon>Trichonephila</taxon>
    </lineage>
</organism>
<dbReference type="Proteomes" id="UP000887116">
    <property type="component" value="Unassembled WGS sequence"/>
</dbReference>
<proteinExistence type="predicted"/>
<gene>
    <name evidence="2" type="ORF">TNCT_318901</name>
</gene>
<protein>
    <submittedName>
        <fullName evidence="2">Uncharacterized protein</fullName>
    </submittedName>
</protein>
<sequence>MIHPRIKWMKQGFNTGDLSKAQASQSRYVCYNRAANGLKVCPKRYPPIQEREKKREHLLSVSDISEGGENGSSRKASERSNLPVVK</sequence>
<name>A0A8X6LFN1_TRICU</name>
<evidence type="ECO:0000256" key="1">
    <source>
        <dbReference type="SAM" id="MobiDB-lite"/>
    </source>
</evidence>
<dbReference type="EMBL" id="BMAO01036232">
    <property type="protein sequence ID" value="GFR09071.1"/>
    <property type="molecule type" value="Genomic_DNA"/>
</dbReference>